<dbReference type="InterPro" id="IPR050446">
    <property type="entry name" value="FAD-oxidoreductase/Apoptosis"/>
</dbReference>
<dbReference type="InterPro" id="IPR016156">
    <property type="entry name" value="FAD/NAD-linked_Rdtase_dimer_sf"/>
</dbReference>
<evidence type="ECO:0000256" key="1">
    <source>
        <dbReference type="ARBA" id="ARBA00001974"/>
    </source>
</evidence>
<gene>
    <name evidence="7" type="primary">thcD_3</name>
    <name evidence="7" type="ORF">NRB56_59310</name>
</gene>
<evidence type="ECO:0000259" key="5">
    <source>
        <dbReference type="Pfam" id="PF07992"/>
    </source>
</evidence>
<keyword evidence="8" id="KW-1185">Reference proteome</keyword>
<proteinExistence type="predicted"/>
<evidence type="ECO:0000259" key="6">
    <source>
        <dbReference type="Pfam" id="PF14759"/>
    </source>
</evidence>
<dbReference type="Gene3D" id="3.50.50.60">
    <property type="entry name" value="FAD/NAD(P)-binding domain"/>
    <property type="match status" value="2"/>
</dbReference>
<protein>
    <submittedName>
        <fullName evidence="7">Rhodocoxin reductase</fullName>
        <ecNumber evidence="7">1.18.1.-</ecNumber>
    </submittedName>
</protein>
<dbReference type="RefSeq" id="WP_153347564.1">
    <property type="nucleotide sequence ID" value="NZ_WEGI01000013.1"/>
</dbReference>
<dbReference type="Pfam" id="PF07992">
    <property type="entry name" value="Pyr_redox_2"/>
    <property type="match status" value="1"/>
</dbReference>
<dbReference type="AlphaFoldDB" id="A0A7K0DX30"/>
<keyword evidence="2" id="KW-0285">Flavoprotein</keyword>
<feature type="domain" description="FAD/NAD(P)-binding" evidence="5">
    <location>
        <begin position="4"/>
        <end position="305"/>
    </location>
</feature>
<keyword evidence="3" id="KW-0274">FAD</keyword>
<dbReference type="Pfam" id="PF14759">
    <property type="entry name" value="Reductase_C"/>
    <property type="match status" value="1"/>
</dbReference>
<evidence type="ECO:0000256" key="4">
    <source>
        <dbReference type="ARBA" id="ARBA00023002"/>
    </source>
</evidence>
<organism evidence="7 8">
    <name type="scientific">Nocardia aurantia</name>
    <dbReference type="NCBI Taxonomy" id="2585199"/>
    <lineage>
        <taxon>Bacteria</taxon>
        <taxon>Bacillati</taxon>
        <taxon>Actinomycetota</taxon>
        <taxon>Actinomycetes</taxon>
        <taxon>Mycobacteriales</taxon>
        <taxon>Nocardiaceae</taxon>
        <taxon>Nocardia</taxon>
    </lineage>
</organism>
<dbReference type="PANTHER" id="PTHR43557">
    <property type="entry name" value="APOPTOSIS-INDUCING FACTOR 1"/>
    <property type="match status" value="1"/>
</dbReference>
<dbReference type="PRINTS" id="PR00411">
    <property type="entry name" value="PNDRDTASEI"/>
</dbReference>
<dbReference type="InterPro" id="IPR028202">
    <property type="entry name" value="Reductase_C"/>
</dbReference>
<keyword evidence="4 7" id="KW-0560">Oxidoreductase</keyword>
<dbReference type="GO" id="GO:0016651">
    <property type="term" value="F:oxidoreductase activity, acting on NAD(P)H"/>
    <property type="evidence" value="ECO:0007669"/>
    <property type="project" value="TreeGrafter"/>
</dbReference>
<dbReference type="SUPFAM" id="SSF51905">
    <property type="entry name" value="FAD/NAD(P)-binding domain"/>
    <property type="match status" value="2"/>
</dbReference>
<name>A0A7K0DX30_9NOCA</name>
<dbReference type="OrthoDB" id="3568330at2"/>
<dbReference type="Proteomes" id="UP000431401">
    <property type="component" value="Unassembled WGS sequence"/>
</dbReference>
<evidence type="ECO:0000256" key="2">
    <source>
        <dbReference type="ARBA" id="ARBA00022630"/>
    </source>
</evidence>
<dbReference type="SUPFAM" id="SSF55424">
    <property type="entry name" value="FAD/NAD-linked reductases, dimerisation (C-terminal) domain"/>
    <property type="match status" value="1"/>
</dbReference>
<dbReference type="EC" id="1.18.1.-" evidence="7"/>
<comment type="caution">
    <text evidence="7">The sequence shown here is derived from an EMBL/GenBank/DDBJ whole genome shotgun (WGS) entry which is preliminary data.</text>
</comment>
<dbReference type="EMBL" id="WEGI01000013">
    <property type="protein sequence ID" value="MQY30329.1"/>
    <property type="molecule type" value="Genomic_DNA"/>
</dbReference>
<dbReference type="PRINTS" id="PR00368">
    <property type="entry name" value="FADPNR"/>
</dbReference>
<evidence type="ECO:0000313" key="8">
    <source>
        <dbReference type="Proteomes" id="UP000431401"/>
    </source>
</evidence>
<dbReference type="InterPro" id="IPR023753">
    <property type="entry name" value="FAD/NAD-binding_dom"/>
</dbReference>
<evidence type="ECO:0000313" key="7">
    <source>
        <dbReference type="EMBL" id="MQY30329.1"/>
    </source>
</evidence>
<sequence length="397" mass="41747">MQRAIVIVGAGLAGLRVAEELRRAGFTGEVVLVGDEDRLPYDRPPLSKQFVRGEVDDTTFKPAEFFAEQDIRLRLGVTATALDSAARRLTLSDGEVLGYDDLIIATGLRPRLILGLAEGPIPGVHVLRKYDDAARLRAAIPAATRALIVGAGFIGCELTASFRAAGLDVVLVEPQPEPLAAALGEQVGALVARMHRAEGVDVRAGVGVTELITEGGAVRGARLSDGETVDADLVVVGVGSVPATDWLTDSGVPLADPRSGGGVLADAVGRSTTEGVWALGDVAAWQHDGGPHRRIEHWTNAGEQARLLAAALLGGEVPAGPRVPYVWSDQYDVKIQVLGSTRGADEVRIIEDDGRKFLAHYFVDGVLTAVVGAGRPAQVMKTRAQLVENAKAAVPVR</sequence>
<reference evidence="7 8" key="1">
    <citation type="submission" date="2019-10" db="EMBL/GenBank/DDBJ databases">
        <title>Nocardia macrotermitis sp. nov. and Nocardia aurantia sp. nov., isolated from the gut of fungus growing-termite Macrotermes natalensis.</title>
        <authorList>
            <person name="Benndorf R."/>
            <person name="Schwitalla J."/>
            <person name="Martin K."/>
            <person name="De Beer W."/>
            <person name="Kaster A.-K."/>
            <person name="Vollmers J."/>
            <person name="Poulsen M."/>
            <person name="Beemelmanns C."/>
        </authorList>
    </citation>
    <scope>NUCLEOTIDE SEQUENCE [LARGE SCALE GENOMIC DNA]</scope>
    <source>
        <strain evidence="7 8">RB56</strain>
    </source>
</reference>
<evidence type="ECO:0000256" key="3">
    <source>
        <dbReference type="ARBA" id="ARBA00022827"/>
    </source>
</evidence>
<feature type="domain" description="Reductase C-terminal" evidence="6">
    <location>
        <begin position="325"/>
        <end position="390"/>
    </location>
</feature>
<dbReference type="InterPro" id="IPR036188">
    <property type="entry name" value="FAD/NAD-bd_sf"/>
</dbReference>
<dbReference type="GO" id="GO:0005737">
    <property type="term" value="C:cytoplasm"/>
    <property type="evidence" value="ECO:0007669"/>
    <property type="project" value="TreeGrafter"/>
</dbReference>
<dbReference type="PANTHER" id="PTHR43557:SF2">
    <property type="entry name" value="RIESKE DOMAIN-CONTAINING PROTEIN-RELATED"/>
    <property type="match status" value="1"/>
</dbReference>
<accession>A0A7K0DX30</accession>
<dbReference type="Gene3D" id="3.30.390.30">
    <property type="match status" value="1"/>
</dbReference>
<comment type="cofactor">
    <cofactor evidence="1">
        <name>FAD</name>
        <dbReference type="ChEBI" id="CHEBI:57692"/>
    </cofactor>
</comment>